<keyword evidence="3" id="KW-0812">Transmembrane</keyword>
<dbReference type="Proteomes" id="UP000011607">
    <property type="component" value="Unassembled WGS sequence"/>
</dbReference>
<comment type="caution">
    <text evidence="4">The sequence shown here is derived from an EMBL/GenBank/DDBJ whole genome shotgun (WGS) entry which is preliminary data.</text>
</comment>
<dbReference type="GO" id="GO:0016780">
    <property type="term" value="F:phosphotransferase activity, for other substituted phosphate groups"/>
    <property type="evidence" value="ECO:0007669"/>
    <property type="project" value="InterPro"/>
</dbReference>
<name>M0MLX0_9EURY</name>
<accession>M0MLX0</accession>
<dbReference type="EMBL" id="AOMA01000014">
    <property type="protein sequence ID" value="EMA45729.1"/>
    <property type="molecule type" value="Genomic_DNA"/>
</dbReference>
<keyword evidence="3" id="KW-1133">Transmembrane helix</keyword>
<dbReference type="InterPro" id="IPR048254">
    <property type="entry name" value="CDP_ALCOHOL_P_TRANSF_CS"/>
</dbReference>
<feature type="transmembrane region" description="Helical" evidence="3">
    <location>
        <begin position="241"/>
        <end position="262"/>
    </location>
</feature>
<evidence type="ECO:0000256" key="3">
    <source>
        <dbReference type="SAM" id="Phobius"/>
    </source>
</evidence>
<feature type="transmembrane region" description="Helical" evidence="3">
    <location>
        <begin position="122"/>
        <end position="139"/>
    </location>
</feature>
<evidence type="ECO:0000256" key="2">
    <source>
        <dbReference type="RuleBase" id="RU003750"/>
    </source>
</evidence>
<keyword evidence="1 2" id="KW-0808">Transferase</keyword>
<protein>
    <submittedName>
        <fullName evidence="4">CDP-alcohol phosphatidyltransferase</fullName>
    </submittedName>
</protein>
<keyword evidence="3" id="KW-0472">Membrane</keyword>
<organism evidence="4 5">
    <name type="scientific">Halobiforma nitratireducens JCM 10879</name>
    <dbReference type="NCBI Taxonomy" id="1227454"/>
    <lineage>
        <taxon>Archaea</taxon>
        <taxon>Methanobacteriati</taxon>
        <taxon>Methanobacteriota</taxon>
        <taxon>Stenosarchaea group</taxon>
        <taxon>Halobacteria</taxon>
        <taxon>Halobacteriales</taxon>
        <taxon>Natrialbaceae</taxon>
        <taxon>Halobiforma</taxon>
    </lineage>
</organism>
<dbReference type="GO" id="GO:0008654">
    <property type="term" value="P:phospholipid biosynthetic process"/>
    <property type="evidence" value="ECO:0007669"/>
    <property type="project" value="InterPro"/>
</dbReference>
<keyword evidence="5" id="KW-1185">Reference proteome</keyword>
<dbReference type="InterPro" id="IPR043130">
    <property type="entry name" value="CDP-OH_PTrfase_TM_dom"/>
</dbReference>
<sequence length="269" mass="27439">MLEPAPGGTAVIDGSYRRADTAVLSQWGRGTAGLVVLVAVALAVLEVQWVDGPSTTFLLGTAVTVGVVGTVLLGTVVRARHAAGNQPFTLATWVTVTRGAAVAVLAGFVLASAPPVSDGGPIGWLPVGLFAVAAGLDAIDGPIARATDAETELGARLDVEMDGLVVLVGTLVAVGENALPAAFLAVAVARHAFVAGTWLRARRGRPVRELPPNGFRRPLGALAMVAVAVALVPIVDPSVSRLVGTAVAVPFLLNFTWDWLAVTGRVSPD</sequence>
<evidence type="ECO:0000313" key="4">
    <source>
        <dbReference type="EMBL" id="EMA45729.1"/>
    </source>
</evidence>
<comment type="similarity">
    <text evidence="2">Belongs to the CDP-alcohol phosphatidyltransferase class-I family.</text>
</comment>
<evidence type="ECO:0000256" key="1">
    <source>
        <dbReference type="ARBA" id="ARBA00022679"/>
    </source>
</evidence>
<evidence type="ECO:0000313" key="5">
    <source>
        <dbReference type="Proteomes" id="UP000011607"/>
    </source>
</evidence>
<dbReference type="Pfam" id="PF01066">
    <property type="entry name" value="CDP-OH_P_transf"/>
    <property type="match status" value="1"/>
</dbReference>
<feature type="transmembrane region" description="Helical" evidence="3">
    <location>
        <begin position="88"/>
        <end position="110"/>
    </location>
</feature>
<dbReference type="STRING" id="1227454.C446_01945"/>
<reference evidence="4 5" key="1">
    <citation type="journal article" date="2014" name="PLoS Genet.">
        <title>Phylogenetically driven sequencing of extremely halophilic archaea reveals strategies for static and dynamic osmo-response.</title>
        <authorList>
            <person name="Becker E.A."/>
            <person name="Seitzer P.M."/>
            <person name="Tritt A."/>
            <person name="Larsen D."/>
            <person name="Krusor M."/>
            <person name="Yao A.I."/>
            <person name="Wu D."/>
            <person name="Madern D."/>
            <person name="Eisen J.A."/>
            <person name="Darling A.E."/>
            <person name="Facciotti M.T."/>
        </authorList>
    </citation>
    <scope>NUCLEOTIDE SEQUENCE [LARGE SCALE GENOMIC DNA]</scope>
    <source>
        <strain evidence="4 5">JCM 10879</strain>
    </source>
</reference>
<dbReference type="eggNOG" id="arCOG00672">
    <property type="taxonomic scope" value="Archaea"/>
</dbReference>
<dbReference type="InterPro" id="IPR000462">
    <property type="entry name" value="CDP-OH_P_trans"/>
</dbReference>
<feature type="transmembrane region" description="Helical" evidence="3">
    <location>
        <begin position="159"/>
        <end position="175"/>
    </location>
</feature>
<feature type="transmembrane region" description="Helical" evidence="3">
    <location>
        <begin position="219"/>
        <end position="235"/>
    </location>
</feature>
<dbReference type="PROSITE" id="PS00379">
    <property type="entry name" value="CDP_ALCOHOL_P_TRANSF"/>
    <property type="match status" value="1"/>
</dbReference>
<dbReference type="Gene3D" id="1.20.120.1760">
    <property type="match status" value="1"/>
</dbReference>
<gene>
    <name evidence="4" type="ORF">C446_01945</name>
</gene>
<dbReference type="GO" id="GO:0016020">
    <property type="term" value="C:membrane"/>
    <property type="evidence" value="ECO:0007669"/>
    <property type="project" value="InterPro"/>
</dbReference>
<feature type="transmembrane region" description="Helical" evidence="3">
    <location>
        <begin position="27"/>
        <end position="45"/>
    </location>
</feature>
<feature type="transmembrane region" description="Helical" evidence="3">
    <location>
        <begin position="57"/>
        <end position="76"/>
    </location>
</feature>
<proteinExistence type="inferred from homology"/>
<dbReference type="AlphaFoldDB" id="M0MLX0"/>